<evidence type="ECO:0000256" key="3">
    <source>
        <dbReference type="ARBA" id="ARBA00022801"/>
    </source>
</evidence>
<evidence type="ECO:0000256" key="2">
    <source>
        <dbReference type="ARBA" id="ARBA00022692"/>
    </source>
</evidence>
<dbReference type="GO" id="GO:0016020">
    <property type="term" value="C:membrane"/>
    <property type="evidence" value="ECO:0007669"/>
    <property type="project" value="UniProtKB-SubCell"/>
</dbReference>
<dbReference type="InterPro" id="IPR052016">
    <property type="entry name" value="Bact_Sigma-Reg"/>
</dbReference>
<dbReference type="Gene3D" id="3.60.40.10">
    <property type="entry name" value="PPM-type phosphatase domain"/>
    <property type="match status" value="1"/>
</dbReference>
<name>A0A7X8SHI4_9BACT</name>
<proteinExistence type="predicted"/>
<dbReference type="GO" id="GO:0016791">
    <property type="term" value="F:phosphatase activity"/>
    <property type="evidence" value="ECO:0007669"/>
    <property type="project" value="TreeGrafter"/>
</dbReference>
<comment type="subcellular location">
    <subcellularLocation>
        <location evidence="1">Membrane</location>
        <topology evidence="1">Multi-pass membrane protein</topology>
    </subcellularLocation>
</comment>
<evidence type="ECO:0000256" key="6">
    <source>
        <dbReference type="SAM" id="Coils"/>
    </source>
</evidence>
<dbReference type="AlphaFoldDB" id="A0A7X8SHI4"/>
<dbReference type="Pfam" id="PF13675">
    <property type="entry name" value="PilJ"/>
    <property type="match status" value="1"/>
</dbReference>
<keyword evidence="3" id="KW-0378">Hydrolase</keyword>
<protein>
    <submittedName>
        <fullName evidence="10">SpoIIE family protein phosphatase</fullName>
    </submittedName>
</protein>
<keyword evidence="6" id="KW-0175">Coiled coil</keyword>
<keyword evidence="11" id="KW-1185">Reference proteome</keyword>
<evidence type="ECO:0000313" key="11">
    <source>
        <dbReference type="Proteomes" id="UP000585050"/>
    </source>
</evidence>
<organism evidence="10 11">
    <name type="scientific">Flammeovirga agarivorans</name>
    <dbReference type="NCBI Taxonomy" id="2726742"/>
    <lineage>
        <taxon>Bacteria</taxon>
        <taxon>Pseudomonadati</taxon>
        <taxon>Bacteroidota</taxon>
        <taxon>Cytophagia</taxon>
        <taxon>Cytophagales</taxon>
        <taxon>Flammeovirgaceae</taxon>
        <taxon>Flammeovirga</taxon>
    </lineage>
</organism>
<evidence type="ECO:0000256" key="4">
    <source>
        <dbReference type="ARBA" id="ARBA00022989"/>
    </source>
</evidence>
<dbReference type="PANTHER" id="PTHR43156">
    <property type="entry name" value="STAGE II SPORULATION PROTEIN E-RELATED"/>
    <property type="match status" value="1"/>
</dbReference>
<sequence length="554" mass="63452">MSNTNYLKSPKKKLTASYIIALSLIAFLSISSQVIIRTVLSKQEKDARVINISGRQRMLSQKISKIALQLERASSNRQYAKLQGEFKSVIELWSTSHYGLKERSLELDLGGENSETISKMFAEITPNFDQMKQAAENILEESSPQYIDPYVSVILQNEASFLRQMNIITFQYDHESTSRIKQVETIETILLVITLLSIFLEAKFIFRPAVKAIDKYLNETISRGLALRDAHQNLLNTNQEKESVEKELYEQLEKNHQLQININKDLELKINERTREIQDQKEEIEQQASKLQKQNEVVSNVNRKLTDSISYAKKVQHSILGHRQNIIDEFKDGFILNRPKDIISGDFYWFYQKEDLRILVAADCTGHGVSAAFMTIIGNLLLNDIVINQQIHSPKEILNFLDMELYALLNLKNVNKISDGMDLGLVAIHSDRREIEFVGAKRPLYFVGKDNKIDKIQGSKSTIGYHAKDVRKQFESSIIDYQSGDRLYLTSDGFQDQFGGSQGSKFLQKRLIEALNRTINYPMVKQKKVLEGVFEKWKGTAPQTDDVLIVGVEL</sequence>
<dbReference type="InterPro" id="IPR029095">
    <property type="entry name" value="NarX-like_N"/>
</dbReference>
<feature type="transmembrane region" description="Helical" evidence="7">
    <location>
        <begin position="15"/>
        <end position="36"/>
    </location>
</feature>
<evidence type="ECO:0000313" key="10">
    <source>
        <dbReference type="EMBL" id="NLR90358.1"/>
    </source>
</evidence>
<keyword evidence="4 7" id="KW-1133">Transmembrane helix</keyword>
<reference evidence="10 11" key="1">
    <citation type="submission" date="2020-04" db="EMBL/GenBank/DDBJ databases">
        <title>Flammeovirga sp. SR4, a novel species isolated from seawater.</title>
        <authorList>
            <person name="Wang X."/>
        </authorList>
    </citation>
    <scope>NUCLEOTIDE SEQUENCE [LARGE SCALE GENOMIC DNA]</scope>
    <source>
        <strain evidence="10 11">SR4</strain>
    </source>
</reference>
<gene>
    <name evidence="10" type="ORF">HGP29_04035</name>
</gene>
<keyword evidence="5 7" id="KW-0472">Membrane</keyword>
<dbReference type="RefSeq" id="WP_168881060.1">
    <property type="nucleotide sequence ID" value="NZ_JABAIL010000001.1"/>
</dbReference>
<dbReference type="EMBL" id="JABAIL010000001">
    <property type="protein sequence ID" value="NLR90358.1"/>
    <property type="molecule type" value="Genomic_DNA"/>
</dbReference>
<evidence type="ECO:0000259" key="9">
    <source>
        <dbReference type="Pfam" id="PF13675"/>
    </source>
</evidence>
<evidence type="ECO:0000256" key="5">
    <source>
        <dbReference type="ARBA" id="ARBA00023136"/>
    </source>
</evidence>
<keyword evidence="2 7" id="KW-0812">Transmembrane</keyword>
<dbReference type="InterPro" id="IPR001932">
    <property type="entry name" value="PPM-type_phosphatase-like_dom"/>
</dbReference>
<dbReference type="Proteomes" id="UP000585050">
    <property type="component" value="Unassembled WGS sequence"/>
</dbReference>
<feature type="coiled-coil region" evidence="6">
    <location>
        <begin position="227"/>
        <end position="304"/>
    </location>
</feature>
<feature type="domain" description="PPM-type phosphatase" evidence="8">
    <location>
        <begin position="358"/>
        <end position="552"/>
    </location>
</feature>
<dbReference type="InterPro" id="IPR036457">
    <property type="entry name" value="PPM-type-like_dom_sf"/>
</dbReference>
<accession>A0A7X8SHI4</accession>
<evidence type="ECO:0000256" key="7">
    <source>
        <dbReference type="SAM" id="Phobius"/>
    </source>
</evidence>
<comment type="caution">
    <text evidence="10">The sequence shown here is derived from an EMBL/GenBank/DDBJ whole genome shotgun (WGS) entry which is preliminary data.</text>
</comment>
<evidence type="ECO:0000259" key="8">
    <source>
        <dbReference type="Pfam" id="PF07228"/>
    </source>
</evidence>
<feature type="domain" description="NarX-like N-terminal" evidence="9">
    <location>
        <begin position="39"/>
        <end position="143"/>
    </location>
</feature>
<dbReference type="Pfam" id="PF07228">
    <property type="entry name" value="SpoIIE"/>
    <property type="match status" value="1"/>
</dbReference>
<evidence type="ECO:0000256" key="1">
    <source>
        <dbReference type="ARBA" id="ARBA00004141"/>
    </source>
</evidence>
<dbReference type="PANTHER" id="PTHR43156:SF9">
    <property type="entry name" value="HAMP DOMAIN-CONTAINING PROTEIN"/>
    <property type="match status" value="1"/>
</dbReference>